<protein>
    <submittedName>
        <fullName evidence="6">Cell division protein FtsI, Peptidoglycan synthetase</fullName>
    </submittedName>
</protein>
<keyword evidence="3" id="KW-0812">Transmembrane</keyword>
<evidence type="ECO:0000259" key="4">
    <source>
        <dbReference type="Pfam" id="PF00905"/>
    </source>
</evidence>
<dbReference type="InterPro" id="IPR036138">
    <property type="entry name" value="PBP_dimer_sf"/>
</dbReference>
<evidence type="ECO:0000259" key="5">
    <source>
        <dbReference type="Pfam" id="PF03717"/>
    </source>
</evidence>
<organism evidence="6 7">
    <name type="scientific">candidate division WS6 bacterium GW2011_GWA2_37_6</name>
    <dbReference type="NCBI Taxonomy" id="1619087"/>
    <lineage>
        <taxon>Bacteria</taxon>
        <taxon>Candidatus Dojkabacteria</taxon>
    </lineage>
</organism>
<keyword evidence="6" id="KW-0132">Cell division</keyword>
<dbReference type="GO" id="GO:0071555">
    <property type="term" value="P:cell wall organization"/>
    <property type="evidence" value="ECO:0007669"/>
    <property type="project" value="TreeGrafter"/>
</dbReference>
<accession>A0A0G0K1L5</accession>
<evidence type="ECO:0000256" key="1">
    <source>
        <dbReference type="ARBA" id="ARBA00004370"/>
    </source>
</evidence>
<dbReference type="Pfam" id="PF03717">
    <property type="entry name" value="PBP_dimer"/>
    <property type="match status" value="1"/>
</dbReference>
<gene>
    <name evidence="6" type="ORF">US52_C0054G0003</name>
</gene>
<dbReference type="EMBL" id="LBTH01000054">
    <property type="protein sequence ID" value="KKQ34556.1"/>
    <property type="molecule type" value="Genomic_DNA"/>
</dbReference>
<evidence type="ECO:0000256" key="2">
    <source>
        <dbReference type="ARBA" id="ARBA00023136"/>
    </source>
</evidence>
<keyword evidence="6" id="KW-0131">Cell cycle</keyword>
<evidence type="ECO:0000313" key="6">
    <source>
        <dbReference type="EMBL" id="KKQ34556.1"/>
    </source>
</evidence>
<dbReference type="GO" id="GO:0008658">
    <property type="term" value="F:penicillin binding"/>
    <property type="evidence" value="ECO:0007669"/>
    <property type="project" value="InterPro"/>
</dbReference>
<dbReference type="InterPro" id="IPR001460">
    <property type="entry name" value="PCN-bd_Tpept"/>
</dbReference>
<dbReference type="Gene3D" id="3.40.710.10">
    <property type="entry name" value="DD-peptidase/beta-lactamase superfamily"/>
    <property type="match status" value="1"/>
</dbReference>
<name>A0A0G0K1L5_9BACT</name>
<feature type="transmembrane region" description="Helical" evidence="3">
    <location>
        <begin position="12"/>
        <end position="32"/>
    </location>
</feature>
<evidence type="ECO:0000256" key="3">
    <source>
        <dbReference type="SAM" id="Phobius"/>
    </source>
</evidence>
<reference evidence="6 7" key="1">
    <citation type="journal article" date="2015" name="Nature">
        <title>rRNA introns, odd ribosomes, and small enigmatic genomes across a large radiation of phyla.</title>
        <authorList>
            <person name="Brown C.T."/>
            <person name="Hug L.A."/>
            <person name="Thomas B.C."/>
            <person name="Sharon I."/>
            <person name="Castelle C.J."/>
            <person name="Singh A."/>
            <person name="Wilkins M.J."/>
            <person name="Williams K.H."/>
            <person name="Banfield J.F."/>
        </authorList>
    </citation>
    <scope>NUCLEOTIDE SEQUENCE [LARGE SCALE GENOMIC DNA]</scope>
</reference>
<dbReference type="GO" id="GO:0051301">
    <property type="term" value="P:cell division"/>
    <property type="evidence" value="ECO:0007669"/>
    <property type="project" value="UniProtKB-KW"/>
</dbReference>
<keyword evidence="2 3" id="KW-0472">Membrane</keyword>
<dbReference type="InterPro" id="IPR005311">
    <property type="entry name" value="PBP_dimer"/>
</dbReference>
<dbReference type="InterPro" id="IPR050515">
    <property type="entry name" value="Beta-lactam/transpept"/>
</dbReference>
<dbReference type="InterPro" id="IPR012338">
    <property type="entry name" value="Beta-lactam/transpept-like"/>
</dbReference>
<dbReference type="PANTHER" id="PTHR30627:SF1">
    <property type="entry name" value="PEPTIDOGLYCAN D,D-TRANSPEPTIDASE FTSI"/>
    <property type="match status" value="1"/>
</dbReference>
<dbReference type="SUPFAM" id="SSF56519">
    <property type="entry name" value="Penicillin binding protein dimerisation domain"/>
    <property type="match status" value="1"/>
</dbReference>
<dbReference type="Proteomes" id="UP000034852">
    <property type="component" value="Unassembled WGS sequence"/>
</dbReference>
<dbReference type="GO" id="GO:0005886">
    <property type="term" value="C:plasma membrane"/>
    <property type="evidence" value="ECO:0007669"/>
    <property type="project" value="TreeGrafter"/>
</dbReference>
<feature type="domain" description="Penicillin-binding protein dimerisation" evidence="5">
    <location>
        <begin position="51"/>
        <end position="215"/>
    </location>
</feature>
<feature type="domain" description="Penicillin-binding protein transpeptidase" evidence="4">
    <location>
        <begin position="260"/>
        <end position="435"/>
    </location>
</feature>
<dbReference type="SUPFAM" id="SSF56601">
    <property type="entry name" value="beta-lactamase/transpeptidase-like"/>
    <property type="match status" value="1"/>
</dbReference>
<sequence length="450" mass="50899">MKSVSTSKLKILLWFVYIFFILNLIFLIRWQVFEHDRFIALARERIVDNKVPSIRGDILARDGSSLAYSEPRFNIIVYKTELEFAEKYKKQTRDEFVSKVGKVLGIKEATLTQMLENDKDWVKITEKITNDKKDELLSLKRDNASDQELEGIRIEYTSERIYPEHELACHAIGFVGKNDIGDDLGRAGLEHYWEGLLKEQEGYNSSEVDSFGNLIALNNVSQIEAKRGATIYTTIDKNIQSIVQKNIQAAVKKYDAKSATAIVMNPKTGEILALANYPDFDPNDYEKVKDAQSFKNPAISDPAELGSVGKAFTMSAALNEGKIQPNTQVTAGHSGCVTIKENERDWKVCTYDKRPMGPMTATQALVNSDNLALYEIMKLVGPEKFNEYLKAFGIGRRTDIDISGESNGELKDVSEWTNVDSATYAYGHGYQMTEINETISCFQSSRSRWY</sequence>
<evidence type="ECO:0000313" key="7">
    <source>
        <dbReference type="Proteomes" id="UP000034852"/>
    </source>
</evidence>
<dbReference type="AlphaFoldDB" id="A0A0G0K1L5"/>
<dbReference type="Gene3D" id="3.90.1310.10">
    <property type="entry name" value="Penicillin-binding protein 2a (Domain 2)"/>
    <property type="match status" value="1"/>
</dbReference>
<dbReference type="PANTHER" id="PTHR30627">
    <property type="entry name" value="PEPTIDOGLYCAN D,D-TRANSPEPTIDASE"/>
    <property type="match status" value="1"/>
</dbReference>
<keyword evidence="3" id="KW-1133">Transmembrane helix</keyword>
<comment type="caution">
    <text evidence="6">The sequence shown here is derived from an EMBL/GenBank/DDBJ whole genome shotgun (WGS) entry which is preliminary data.</text>
</comment>
<proteinExistence type="predicted"/>
<comment type="subcellular location">
    <subcellularLocation>
        <location evidence="1">Membrane</location>
    </subcellularLocation>
</comment>
<dbReference type="Pfam" id="PF00905">
    <property type="entry name" value="Transpeptidase"/>
    <property type="match status" value="1"/>
</dbReference>